<keyword evidence="2" id="KW-1185">Reference proteome</keyword>
<dbReference type="Proteomes" id="UP000199450">
    <property type="component" value="Unassembled WGS sequence"/>
</dbReference>
<proteinExistence type="predicted"/>
<accession>A0A1H7YM45</accession>
<dbReference type="STRING" id="295069.SAMN05421856_103418"/>
<gene>
    <name evidence="1" type="ORF">SAMN05421856_103418</name>
</gene>
<dbReference type="AlphaFoldDB" id="A0A1H7YM45"/>
<name>A0A1H7YM45_9FLAO</name>
<sequence length="85" mass="9594">MGNILDGIDDFDEESKRMLRGSRIIQFAELEKGISGNAKDPFEGIRTNKTFAEISNEIALSTPFGKESVFYRELREIITGQIPKL</sequence>
<evidence type="ECO:0000313" key="1">
    <source>
        <dbReference type="EMBL" id="SEM47306.1"/>
    </source>
</evidence>
<evidence type="ECO:0000313" key="2">
    <source>
        <dbReference type="Proteomes" id="UP000199450"/>
    </source>
</evidence>
<organism evidence="1 2">
    <name type="scientific">Chryseobacterium taichungense</name>
    <dbReference type="NCBI Taxonomy" id="295069"/>
    <lineage>
        <taxon>Bacteria</taxon>
        <taxon>Pseudomonadati</taxon>
        <taxon>Bacteroidota</taxon>
        <taxon>Flavobacteriia</taxon>
        <taxon>Flavobacteriales</taxon>
        <taxon>Weeksellaceae</taxon>
        <taxon>Chryseobacterium group</taxon>
        <taxon>Chryseobacterium</taxon>
    </lineage>
</organism>
<reference evidence="2" key="1">
    <citation type="submission" date="2016-10" db="EMBL/GenBank/DDBJ databases">
        <authorList>
            <person name="Varghese N."/>
            <person name="Submissions S."/>
        </authorList>
    </citation>
    <scope>NUCLEOTIDE SEQUENCE [LARGE SCALE GENOMIC DNA]</scope>
    <source>
        <strain evidence="2">DSM 17453</strain>
    </source>
</reference>
<dbReference type="EMBL" id="FOBV01000003">
    <property type="protein sequence ID" value="SEM47306.1"/>
    <property type="molecule type" value="Genomic_DNA"/>
</dbReference>
<dbReference type="OrthoDB" id="1211139at2"/>
<dbReference type="RefSeq" id="WP_089999621.1">
    <property type="nucleotide sequence ID" value="NZ_FOBV01000003.1"/>
</dbReference>
<protein>
    <submittedName>
        <fullName evidence="1">Uncharacterized protein</fullName>
    </submittedName>
</protein>